<keyword evidence="2" id="KW-0081">Bacteriolytic enzyme</keyword>
<dbReference type="InterPro" id="IPR023346">
    <property type="entry name" value="Lysozyme-like_dom_sf"/>
</dbReference>
<dbReference type="SUPFAM" id="SSF53955">
    <property type="entry name" value="Lysozyme-like"/>
    <property type="match status" value="1"/>
</dbReference>
<sequence>MARVNVKLVLLVAVAAVALSTPVNAARAGVIRQPVDKYLNVHPLFGGRGWKGVLCVTDVSQYVEEHEGRHECAYDHSSGFRAVGVGYNLDDDVETRKSELSLSFADYDKVYKGEDCLNNIQISGLLLLDAKRALDRAAEHVKPLNDFCCKVQAIFADIQHSSGAAKDFPEEDMRQVIERAALKEYKGAAHELKKTNYCSTEENKKRCDDHLERFKNGC</sequence>
<dbReference type="GO" id="GO:0003824">
    <property type="term" value="F:catalytic activity"/>
    <property type="evidence" value="ECO:0007669"/>
    <property type="project" value="UniProtKB-KW"/>
</dbReference>
<keyword evidence="5" id="KW-1185">Reference proteome</keyword>
<reference evidence="4 5" key="1">
    <citation type="submission" date="2024-09" db="EMBL/GenBank/DDBJ databases">
        <title>Chromosome-scale assembly of Riccia fluitans.</title>
        <authorList>
            <person name="Paukszto L."/>
            <person name="Sawicki J."/>
            <person name="Karawczyk K."/>
            <person name="Piernik-Szablinska J."/>
            <person name="Szczecinska M."/>
            <person name="Mazdziarz M."/>
        </authorList>
    </citation>
    <scope>NUCLEOTIDE SEQUENCE [LARGE SCALE GENOMIC DNA]</scope>
    <source>
        <strain evidence="4">Rf_01</strain>
        <tissue evidence="4">Aerial parts of the thallus</tissue>
    </source>
</reference>
<evidence type="ECO:0000313" key="4">
    <source>
        <dbReference type="EMBL" id="KAL2609797.1"/>
    </source>
</evidence>
<accession>A0ABD1XLH8</accession>
<organism evidence="4 5">
    <name type="scientific">Riccia fluitans</name>
    <dbReference type="NCBI Taxonomy" id="41844"/>
    <lineage>
        <taxon>Eukaryota</taxon>
        <taxon>Viridiplantae</taxon>
        <taxon>Streptophyta</taxon>
        <taxon>Embryophyta</taxon>
        <taxon>Marchantiophyta</taxon>
        <taxon>Marchantiopsida</taxon>
        <taxon>Marchantiidae</taxon>
        <taxon>Marchantiales</taxon>
        <taxon>Ricciaceae</taxon>
        <taxon>Riccia</taxon>
    </lineage>
</organism>
<keyword evidence="3" id="KW-0732">Signal</keyword>
<dbReference type="EMBL" id="JBHFFA010000008">
    <property type="protein sequence ID" value="KAL2609797.1"/>
    <property type="molecule type" value="Genomic_DNA"/>
</dbReference>
<dbReference type="InterPro" id="IPR023347">
    <property type="entry name" value="Lysozyme_dom_sf"/>
</dbReference>
<dbReference type="AlphaFoldDB" id="A0ABD1XLH8"/>
<name>A0ABD1XLH8_9MARC</name>
<protein>
    <submittedName>
        <fullName evidence="4">Uncharacterized protein</fullName>
    </submittedName>
</protein>
<feature type="chain" id="PRO_5044826514" evidence="3">
    <location>
        <begin position="26"/>
        <end position="218"/>
    </location>
</feature>
<evidence type="ECO:0000256" key="1">
    <source>
        <dbReference type="ARBA" id="ARBA00022529"/>
    </source>
</evidence>
<dbReference type="PANTHER" id="PTHR37406">
    <property type="entry name" value="T4-TYPE LYSOZYME 1-RELATED"/>
    <property type="match status" value="1"/>
</dbReference>
<evidence type="ECO:0000313" key="5">
    <source>
        <dbReference type="Proteomes" id="UP001605036"/>
    </source>
</evidence>
<dbReference type="InterPro" id="IPR052619">
    <property type="entry name" value="Phage_lysozyme-like"/>
</dbReference>
<dbReference type="GO" id="GO:0042742">
    <property type="term" value="P:defense response to bacterium"/>
    <property type="evidence" value="ECO:0007669"/>
    <property type="project" value="UniProtKB-KW"/>
</dbReference>
<dbReference type="Proteomes" id="UP001605036">
    <property type="component" value="Unassembled WGS sequence"/>
</dbReference>
<dbReference type="GO" id="GO:0031640">
    <property type="term" value="P:killing of cells of another organism"/>
    <property type="evidence" value="ECO:0007669"/>
    <property type="project" value="UniProtKB-KW"/>
</dbReference>
<gene>
    <name evidence="4" type="ORF">R1flu_028370</name>
</gene>
<evidence type="ECO:0000256" key="3">
    <source>
        <dbReference type="SAM" id="SignalP"/>
    </source>
</evidence>
<dbReference type="Gene3D" id="1.10.530.40">
    <property type="match status" value="1"/>
</dbReference>
<feature type="signal peptide" evidence="3">
    <location>
        <begin position="1"/>
        <end position="25"/>
    </location>
</feature>
<comment type="caution">
    <text evidence="4">The sequence shown here is derived from an EMBL/GenBank/DDBJ whole genome shotgun (WGS) entry which is preliminary data.</text>
</comment>
<evidence type="ECO:0000256" key="2">
    <source>
        <dbReference type="ARBA" id="ARBA00022638"/>
    </source>
</evidence>
<proteinExistence type="predicted"/>
<dbReference type="PANTHER" id="PTHR37406:SF1">
    <property type="entry name" value="T4-TYPE LYSOZYME 1-RELATED"/>
    <property type="match status" value="1"/>
</dbReference>
<keyword evidence="1" id="KW-0929">Antimicrobial</keyword>